<keyword evidence="1" id="KW-0472">Membrane</keyword>
<accession>A0A8J8P3I6</accession>
<keyword evidence="1" id="KW-1133">Transmembrane helix</keyword>
<feature type="transmembrane region" description="Helical" evidence="1">
    <location>
        <begin position="20"/>
        <end position="44"/>
    </location>
</feature>
<name>A0A8J8P3I6_HALGN</name>
<evidence type="ECO:0000313" key="3">
    <source>
        <dbReference type="Proteomes" id="UP000785679"/>
    </source>
</evidence>
<dbReference type="EMBL" id="RRYP01001893">
    <property type="protein sequence ID" value="TNV85365.1"/>
    <property type="molecule type" value="Genomic_DNA"/>
</dbReference>
<sequence length="81" mass="9804">MTTQTLRHFKPPRSTIEYIYFLNNDCFITVNLLYLITSLLISIYKNSILIPNRDWRLHFRVQGYVASFRRLSRRQLPQEVL</sequence>
<dbReference type="AlphaFoldDB" id="A0A8J8P3I6"/>
<evidence type="ECO:0000313" key="2">
    <source>
        <dbReference type="EMBL" id="TNV85365.1"/>
    </source>
</evidence>
<evidence type="ECO:0000256" key="1">
    <source>
        <dbReference type="SAM" id="Phobius"/>
    </source>
</evidence>
<reference evidence="2" key="1">
    <citation type="submission" date="2019-06" db="EMBL/GenBank/DDBJ databases">
        <authorList>
            <person name="Zheng W."/>
        </authorList>
    </citation>
    <scope>NUCLEOTIDE SEQUENCE</scope>
    <source>
        <strain evidence="2">QDHG01</strain>
    </source>
</reference>
<keyword evidence="3" id="KW-1185">Reference proteome</keyword>
<proteinExistence type="predicted"/>
<dbReference type="Proteomes" id="UP000785679">
    <property type="component" value="Unassembled WGS sequence"/>
</dbReference>
<gene>
    <name evidence="2" type="ORF">FGO68_gene16944</name>
</gene>
<organism evidence="2 3">
    <name type="scientific">Halteria grandinella</name>
    <dbReference type="NCBI Taxonomy" id="5974"/>
    <lineage>
        <taxon>Eukaryota</taxon>
        <taxon>Sar</taxon>
        <taxon>Alveolata</taxon>
        <taxon>Ciliophora</taxon>
        <taxon>Intramacronucleata</taxon>
        <taxon>Spirotrichea</taxon>
        <taxon>Stichotrichia</taxon>
        <taxon>Sporadotrichida</taxon>
        <taxon>Halteriidae</taxon>
        <taxon>Halteria</taxon>
    </lineage>
</organism>
<keyword evidence="1" id="KW-0812">Transmembrane</keyword>
<comment type="caution">
    <text evidence="2">The sequence shown here is derived from an EMBL/GenBank/DDBJ whole genome shotgun (WGS) entry which is preliminary data.</text>
</comment>
<protein>
    <submittedName>
        <fullName evidence="2">Uncharacterized protein</fullName>
    </submittedName>
</protein>